<proteinExistence type="predicted"/>
<evidence type="ECO:0000313" key="2">
    <source>
        <dbReference type="Proteomes" id="UP000823674"/>
    </source>
</evidence>
<sequence>MLWSSSPIYSVAALPPPFKFACSVSGTPGMYAVVEISWESTCSFLILRLSIKLRFYLIFVRDLLLRFWEARNMKSCGNHIGVDLLLLDAKVSLVKRLLKASVEETRGD</sequence>
<evidence type="ECO:0000313" key="1">
    <source>
        <dbReference type="EMBL" id="KAG5392131.1"/>
    </source>
</evidence>
<name>A0ABQ7LZZ6_BRACM</name>
<keyword evidence="2" id="KW-1185">Reference proteome</keyword>
<protein>
    <submittedName>
        <fullName evidence="1">Uncharacterized protein</fullName>
    </submittedName>
</protein>
<accession>A0ABQ7LZZ6</accession>
<reference evidence="1 2" key="1">
    <citation type="submission" date="2021-03" db="EMBL/GenBank/DDBJ databases">
        <authorList>
            <person name="King G.J."/>
            <person name="Bancroft I."/>
            <person name="Baten A."/>
            <person name="Bloomfield J."/>
            <person name="Borpatragohain P."/>
            <person name="He Z."/>
            <person name="Irish N."/>
            <person name="Irwin J."/>
            <person name="Liu K."/>
            <person name="Mauleon R.P."/>
            <person name="Moore J."/>
            <person name="Morris R."/>
            <person name="Ostergaard L."/>
            <person name="Wang B."/>
            <person name="Wells R."/>
        </authorList>
    </citation>
    <scope>NUCLEOTIDE SEQUENCE [LARGE SCALE GENOMIC DNA]</scope>
    <source>
        <strain evidence="1">R-o-18</strain>
        <tissue evidence="1">Leaf</tissue>
    </source>
</reference>
<organism evidence="1 2">
    <name type="scientific">Brassica rapa subsp. trilocularis</name>
    <dbReference type="NCBI Taxonomy" id="1813537"/>
    <lineage>
        <taxon>Eukaryota</taxon>
        <taxon>Viridiplantae</taxon>
        <taxon>Streptophyta</taxon>
        <taxon>Embryophyta</taxon>
        <taxon>Tracheophyta</taxon>
        <taxon>Spermatophyta</taxon>
        <taxon>Magnoliopsida</taxon>
        <taxon>eudicotyledons</taxon>
        <taxon>Gunneridae</taxon>
        <taxon>Pentapetalae</taxon>
        <taxon>rosids</taxon>
        <taxon>malvids</taxon>
        <taxon>Brassicales</taxon>
        <taxon>Brassicaceae</taxon>
        <taxon>Brassiceae</taxon>
        <taxon>Brassica</taxon>
    </lineage>
</organism>
<dbReference type="EMBL" id="JADBGQ010000006">
    <property type="protein sequence ID" value="KAG5392131.1"/>
    <property type="molecule type" value="Genomic_DNA"/>
</dbReference>
<gene>
    <name evidence="1" type="primary">A06g501330.1_BraROA</name>
    <name evidence="1" type="ORF">IGI04_022094</name>
</gene>
<comment type="caution">
    <text evidence="1">The sequence shown here is derived from an EMBL/GenBank/DDBJ whole genome shotgun (WGS) entry which is preliminary data.</text>
</comment>
<dbReference type="Proteomes" id="UP000823674">
    <property type="component" value="Chromosome A06"/>
</dbReference>